<feature type="chain" id="PRO_5045676951" description="Secreted protein" evidence="1">
    <location>
        <begin position="21"/>
        <end position="123"/>
    </location>
</feature>
<reference evidence="3" key="1">
    <citation type="journal article" date="2019" name="Int. J. Syst. Evol. Microbiol.">
        <title>The Global Catalogue of Microorganisms (GCM) 10K type strain sequencing project: providing services to taxonomists for standard genome sequencing and annotation.</title>
        <authorList>
            <consortium name="The Broad Institute Genomics Platform"/>
            <consortium name="The Broad Institute Genome Sequencing Center for Infectious Disease"/>
            <person name="Wu L."/>
            <person name="Ma J."/>
        </authorList>
    </citation>
    <scope>NUCLEOTIDE SEQUENCE [LARGE SCALE GENOMIC DNA]</scope>
    <source>
        <strain evidence="3">CGMCC 4.7319</strain>
    </source>
</reference>
<protein>
    <recommendedName>
        <fullName evidence="4">Secreted protein</fullName>
    </recommendedName>
</protein>
<evidence type="ECO:0000313" key="3">
    <source>
        <dbReference type="Proteomes" id="UP000597656"/>
    </source>
</evidence>
<evidence type="ECO:0000256" key="1">
    <source>
        <dbReference type="SAM" id="SignalP"/>
    </source>
</evidence>
<dbReference type="RefSeq" id="WP_189159826.1">
    <property type="nucleotide sequence ID" value="NZ_BMNC01000019.1"/>
</dbReference>
<dbReference type="EMBL" id="BMNC01000019">
    <property type="protein sequence ID" value="GGN24002.1"/>
    <property type="molecule type" value="Genomic_DNA"/>
</dbReference>
<feature type="signal peptide" evidence="1">
    <location>
        <begin position="1"/>
        <end position="20"/>
    </location>
</feature>
<organism evidence="2 3">
    <name type="scientific">Lentzea pudingi</name>
    <dbReference type="NCBI Taxonomy" id="1789439"/>
    <lineage>
        <taxon>Bacteria</taxon>
        <taxon>Bacillati</taxon>
        <taxon>Actinomycetota</taxon>
        <taxon>Actinomycetes</taxon>
        <taxon>Pseudonocardiales</taxon>
        <taxon>Pseudonocardiaceae</taxon>
        <taxon>Lentzea</taxon>
    </lineage>
</organism>
<sequence length="123" mass="12904">MNANIARAFTAAGMLLAATAAGMIDTPSNTASAISPRPCGFYSLDLPQGEQTGGYVHCGDGFILIKFHWSTGTAGTSCIPPWGSRPFFKDGPHKIVNAYYVPTRPNLSGPPGNQMCSTGQPRA</sequence>
<comment type="caution">
    <text evidence="2">The sequence shown here is derived from an EMBL/GenBank/DDBJ whole genome shotgun (WGS) entry which is preliminary data.</text>
</comment>
<evidence type="ECO:0000313" key="2">
    <source>
        <dbReference type="EMBL" id="GGN24002.1"/>
    </source>
</evidence>
<proteinExistence type="predicted"/>
<accession>A0ABQ2INY7</accession>
<evidence type="ECO:0008006" key="4">
    <source>
        <dbReference type="Google" id="ProtNLM"/>
    </source>
</evidence>
<keyword evidence="3" id="KW-1185">Reference proteome</keyword>
<dbReference type="Proteomes" id="UP000597656">
    <property type="component" value="Unassembled WGS sequence"/>
</dbReference>
<dbReference type="InterPro" id="IPR045935">
    <property type="entry name" value="DUF6355"/>
</dbReference>
<keyword evidence="1" id="KW-0732">Signal</keyword>
<gene>
    <name evidence="2" type="ORF">GCM10011609_77210</name>
</gene>
<dbReference type="Pfam" id="PF19882">
    <property type="entry name" value="DUF6355"/>
    <property type="match status" value="1"/>
</dbReference>
<name>A0ABQ2INY7_9PSEU</name>